<dbReference type="InterPro" id="IPR023707">
    <property type="entry name" value="OM_assembly_BamA"/>
</dbReference>
<dbReference type="Pfam" id="PF07244">
    <property type="entry name" value="POTRA"/>
    <property type="match status" value="5"/>
</dbReference>
<proteinExistence type="predicted"/>
<dbReference type="PANTHER" id="PTHR12815">
    <property type="entry name" value="SORTING AND ASSEMBLY MACHINERY SAMM50 PROTEIN FAMILY MEMBER"/>
    <property type="match status" value="1"/>
</dbReference>
<accession>A0ABT8KJS4</accession>
<reference evidence="9" key="1">
    <citation type="submission" date="2023-06" db="EMBL/GenBank/DDBJ databases">
        <title>Genomic of Parafulvivirga corallium.</title>
        <authorList>
            <person name="Wang G."/>
        </authorList>
    </citation>
    <scope>NUCLEOTIDE SEQUENCE</scope>
    <source>
        <strain evidence="9">BMA10</strain>
    </source>
</reference>
<evidence type="ECO:0000256" key="6">
    <source>
        <dbReference type="ARBA" id="ARBA00023136"/>
    </source>
</evidence>
<evidence type="ECO:0000256" key="5">
    <source>
        <dbReference type="ARBA" id="ARBA00022737"/>
    </source>
</evidence>
<evidence type="ECO:0000256" key="4">
    <source>
        <dbReference type="ARBA" id="ARBA00022729"/>
    </source>
</evidence>
<dbReference type="Gene3D" id="3.10.20.310">
    <property type="entry name" value="membrane protein fhac"/>
    <property type="match status" value="5"/>
</dbReference>
<evidence type="ECO:0000259" key="8">
    <source>
        <dbReference type="PROSITE" id="PS51779"/>
    </source>
</evidence>
<evidence type="ECO:0000256" key="2">
    <source>
        <dbReference type="ARBA" id="ARBA00022452"/>
    </source>
</evidence>
<keyword evidence="6" id="KW-0472">Membrane</keyword>
<dbReference type="InterPro" id="IPR000184">
    <property type="entry name" value="Bac_surfAg_D15"/>
</dbReference>
<sequence>MKIFISAFILISLTHFSEAQIRYGQQDEKPEVNYRYPGEYKIGGIKVKGTSQLDHNALISLSGLRVGDNVKIPGDAITGAIKKLWNQGIMDDVSIHIEKIESNKVYLILQVKERPRLTRITFDGISKSHQDQLRSDVGLIIGRILTNATVKNAENVIKNFFKDKGFLGVEVNVARFQDSLLNNGAGLHFDVKKGNKVKIDKIHFIGNDHFSPRRLKKHMSETKEKVRFGLIGGLFNGVKKSISKNKEDSLISNPHRGIRNFLHEHINLNILSSSKLIKETFEEDKRGLIAFYNSKGYRDARMVKDTIYFTKDNDIEIRIEIDEGKKYYFRDIYWSGNYKYEDKVLSDILGIEKGEVYNLDLLNQRINYNPMGRDVSALYMDDGYLQFHVRPVEVLIENDSIDIEMRVFEGEQFTISDVIIKGNDQTSDHVIRREIKTLPGKKFSRTDLVRSNQSLAQLGYFDPQQIGMNPIINPEDGTVDIEYTVVEKSGTEAQLSAGFGGNSKLFGTLGLKINNFSARKFFKFKGWQGLPIGDGQTLQISAQSNGSSFQNYSMTFLEPWLGGKKPNALSFNLSHVINRLVDIENNTLGSLKLYSATIGLGTRLKWPDDHFNIQNSITYSLYEFNNYNNSLGITDGNSHSMTFNTTISRYSLDNPLYPKSGSTISLKASFTPPYSLFNKKDYSSIGNNEKYKFAEYHKWDFDASFFTPLAGDLVLHFKTSLGFLGSYSSETGIGPFERYRLGGSGIGSTGDFLVGSQPISLRGYENNSIVPFDSQTQIEGGVVFNKFTFELRYPISLGSPMIYVLGFVEAGNTWNNYKEYNPNQLFKTAGVGVRINMPGFGLMGIDYGHAFDTKIGNLVPTKNNFTFTIGGQNR</sequence>
<dbReference type="Pfam" id="PF01103">
    <property type="entry name" value="Omp85"/>
    <property type="match status" value="1"/>
</dbReference>
<keyword evidence="4" id="KW-0732">Signal</keyword>
<dbReference type="InterPro" id="IPR010827">
    <property type="entry name" value="BamA/TamA_POTRA"/>
</dbReference>
<name>A0ABT8KJS4_9BACT</name>
<comment type="caution">
    <text evidence="9">The sequence shown here is derived from an EMBL/GenBank/DDBJ whole genome shotgun (WGS) entry which is preliminary data.</text>
</comment>
<evidence type="ECO:0000313" key="9">
    <source>
        <dbReference type="EMBL" id="MDN5200956.1"/>
    </source>
</evidence>
<feature type="domain" description="POTRA" evidence="8">
    <location>
        <begin position="413"/>
        <end position="488"/>
    </location>
</feature>
<dbReference type="PROSITE" id="PS51779">
    <property type="entry name" value="POTRA"/>
    <property type="match status" value="2"/>
</dbReference>
<dbReference type="InterPro" id="IPR034746">
    <property type="entry name" value="POTRA"/>
</dbReference>
<comment type="subcellular location">
    <subcellularLocation>
        <location evidence="1">Membrane</location>
    </subcellularLocation>
</comment>
<dbReference type="PANTHER" id="PTHR12815:SF47">
    <property type="entry name" value="TRANSLOCATION AND ASSEMBLY MODULE SUBUNIT TAMA"/>
    <property type="match status" value="1"/>
</dbReference>
<dbReference type="Gene3D" id="2.40.160.50">
    <property type="entry name" value="membrane protein fhac: a member of the omp85/tpsb transporter family"/>
    <property type="match status" value="1"/>
</dbReference>
<dbReference type="EMBL" id="JAUJEA010000002">
    <property type="protein sequence ID" value="MDN5200956.1"/>
    <property type="molecule type" value="Genomic_DNA"/>
</dbReference>
<keyword evidence="3" id="KW-0812">Transmembrane</keyword>
<keyword evidence="10" id="KW-1185">Reference proteome</keyword>
<keyword evidence="5" id="KW-0677">Repeat</keyword>
<protein>
    <submittedName>
        <fullName evidence="9">POTRA domain-containing protein</fullName>
    </submittedName>
</protein>
<organism evidence="9 10">
    <name type="scientific">Splendidivirga corallicola</name>
    <dbReference type="NCBI Taxonomy" id="3051826"/>
    <lineage>
        <taxon>Bacteria</taxon>
        <taxon>Pseudomonadati</taxon>
        <taxon>Bacteroidota</taxon>
        <taxon>Cytophagia</taxon>
        <taxon>Cytophagales</taxon>
        <taxon>Splendidivirgaceae</taxon>
        <taxon>Splendidivirga</taxon>
    </lineage>
</organism>
<dbReference type="PIRSF" id="PIRSF006076">
    <property type="entry name" value="OM_assembly_OMP85"/>
    <property type="match status" value="1"/>
</dbReference>
<evidence type="ECO:0000256" key="7">
    <source>
        <dbReference type="ARBA" id="ARBA00023237"/>
    </source>
</evidence>
<feature type="domain" description="POTRA" evidence="8">
    <location>
        <begin position="40"/>
        <end position="114"/>
    </location>
</feature>
<keyword evidence="2" id="KW-1134">Transmembrane beta strand</keyword>
<dbReference type="RefSeq" id="WP_346750986.1">
    <property type="nucleotide sequence ID" value="NZ_JAUJEA010000002.1"/>
</dbReference>
<evidence type="ECO:0000313" key="10">
    <source>
        <dbReference type="Proteomes" id="UP001172082"/>
    </source>
</evidence>
<dbReference type="Proteomes" id="UP001172082">
    <property type="component" value="Unassembled WGS sequence"/>
</dbReference>
<dbReference type="InterPro" id="IPR039910">
    <property type="entry name" value="D15-like"/>
</dbReference>
<evidence type="ECO:0000256" key="3">
    <source>
        <dbReference type="ARBA" id="ARBA00022692"/>
    </source>
</evidence>
<keyword evidence="7" id="KW-0998">Cell outer membrane</keyword>
<evidence type="ECO:0000256" key="1">
    <source>
        <dbReference type="ARBA" id="ARBA00004370"/>
    </source>
</evidence>
<gene>
    <name evidence="9" type="ORF">QQ008_06280</name>
</gene>